<dbReference type="Proteomes" id="UP000243446">
    <property type="component" value="Unassembled WGS sequence"/>
</dbReference>
<reference evidence="2 3" key="1">
    <citation type="submission" date="2017-11" db="EMBL/GenBank/DDBJ databases">
        <title>Revising the taxonomy of the Acinetobacter lwoffii group: the description of Acinetobacter pseudolwoffii sp. nov. and emended description of Acinetobacter lwoffii.</title>
        <authorList>
            <person name="Nemec A."/>
            <person name="Radolfova-Krizova L."/>
        </authorList>
    </citation>
    <scope>NUCLEOTIDE SEQUENCE [LARGE SCALE GENOMIC DNA]</scope>
    <source>
        <strain evidence="2 3">ANC 5044</strain>
    </source>
</reference>
<comment type="caution">
    <text evidence="2">The sequence shown here is derived from an EMBL/GenBank/DDBJ whole genome shotgun (WGS) entry which is preliminary data.</text>
</comment>
<name>A0A2H9YSW3_9GAMM</name>
<gene>
    <name evidence="2" type="ORF">CWI32_05055</name>
</gene>
<dbReference type="EMBL" id="PHRG01000002">
    <property type="protein sequence ID" value="PJO75749.1"/>
    <property type="molecule type" value="Genomic_DNA"/>
</dbReference>
<feature type="region of interest" description="Disordered" evidence="1">
    <location>
        <begin position="1"/>
        <end position="20"/>
    </location>
</feature>
<dbReference type="AlphaFoldDB" id="A0A2H9YSW3"/>
<dbReference type="GeneID" id="97175692"/>
<accession>A0A2H9YSW3</accession>
<evidence type="ECO:0000313" key="2">
    <source>
        <dbReference type="EMBL" id="PJO75749.1"/>
    </source>
</evidence>
<protein>
    <submittedName>
        <fullName evidence="2">Uncharacterized protein</fullName>
    </submittedName>
</protein>
<sequence length="120" mass="13657">MRKLKFMANTQSQQPRDGQETQEYVAHFLAETLGKHGFQTLSQSGAQVAVSVDEHALPLSVSCETRDEQGHLVCEIASYPEEEQDWLDRIAERSLLNQLAQAVESSLKEQESFSEFEWKN</sequence>
<evidence type="ECO:0000256" key="1">
    <source>
        <dbReference type="SAM" id="MobiDB-lite"/>
    </source>
</evidence>
<organism evidence="2 3">
    <name type="scientific">Acinetobacter pseudolwoffii</name>
    <dbReference type="NCBI Taxonomy" id="2053287"/>
    <lineage>
        <taxon>Bacteria</taxon>
        <taxon>Pseudomonadati</taxon>
        <taxon>Pseudomonadota</taxon>
        <taxon>Gammaproteobacteria</taxon>
        <taxon>Moraxellales</taxon>
        <taxon>Moraxellaceae</taxon>
        <taxon>Acinetobacter</taxon>
    </lineage>
</organism>
<dbReference type="RefSeq" id="WP_100534798.1">
    <property type="nucleotide sequence ID" value="NZ_CBDBYO010000031.1"/>
</dbReference>
<proteinExistence type="predicted"/>
<evidence type="ECO:0000313" key="3">
    <source>
        <dbReference type="Proteomes" id="UP000243446"/>
    </source>
</evidence>